<feature type="compositionally biased region" description="Pro residues" evidence="1">
    <location>
        <begin position="341"/>
        <end position="384"/>
    </location>
</feature>
<feature type="region of interest" description="Disordered" evidence="1">
    <location>
        <begin position="21"/>
        <end position="400"/>
    </location>
</feature>
<dbReference type="AlphaFoldDB" id="A0A0M0JAA0"/>
<feature type="domain" description="[F-actin]-monooxygenase MICAL1-3-like Rossman" evidence="2">
    <location>
        <begin position="714"/>
        <end position="820"/>
    </location>
</feature>
<keyword evidence="4" id="KW-1185">Reference proteome</keyword>
<feature type="compositionally biased region" description="Low complexity" evidence="1">
    <location>
        <begin position="257"/>
        <end position="268"/>
    </location>
</feature>
<dbReference type="InterPro" id="IPR036188">
    <property type="entry name" value="FAD/NAD-bd_sf"/>
</dbReference>
<feature type="compositionally biased region" description="Pro residues" evidence="1">
    <location>
        <begin position="209"/>
        <end position="223"/>
    </location>
</feature>
<evidence type="ECO:0000313" key="3">
    <source>
        <dbReference type="EMBL" id="KOO23476.1"/>
    </source>
</evidence>
<dbReference type="Gene3D" id="3.50.50.60">
    <property type="entry name" value="FAD/NAD(P)-binding domain"/>
    <property type="match status" value="2"/>
</dbReference>
<evidence type="ECO:0000259" key="2">
    <source>
        <dbReference type="Pfam" id="PF25413"/>
    </source>
</evidence>
<name>A0A0M0JAA0_9EUKA</name>
<protein>
    <submittedName>
        <fullName evidence="3">Mical-like protein</fullName>
    </submittedName>
</protein>
<dbReference type="EMBL" id="JWZX01003188">
    <property type="protein sequence ID" value="KOO23476.1"/>
    <property type="molecule type" value="Genomic_DNA"/>
</dbReference>
<dbReference type="SUPFAM" id="SSF51905">
    <property type="entry name" value="FAD/NAD(P)-binding domain"/>
    <property type="match status" value="1"/>
</dbReference>
<evidence type="ECO:0000313" key="4">
    <source>
        <dbReference type="Proteomes" id="UP000037460"/>
    </source>
</evidence>
<sequence length="900" mass="96958">MDALTSDDAHVAVSFVVERRRRKIRRHEPIRTRAAAAATPVEQAMPVEQATPFKQATRSAAAATPVELATPIRTRARAKKEANDSENTEPSNREADAPTPAAPPACAGDIHAEQAAAQTALEQTAAEQSAEQSAEEALQSYLREIDAAEQAMLQASDDTASLLPQPAPRYKQKRRPSQGHSRVGRNHLAVPEPDSVAERDLGESIEGPPEVPPPPPKEAQPPPRHNRRRDTTTAKIMSRLADQARLDLQNRKKAARAEAASTAATASAFSNGEEAKEFRLPPSKSSPALTPKSPLPPQGAPPTPHLIIGSEPSPTITARPPTTDEPSRSLLKAPLSSSYQPEPPPPSERPAPIAPSLPLPPRPPAPIAPSLPMPQRPPVQPRPPLVHAVQGSASSNASSLIEPDASSRLLTPRGGPAAIFAAFLVAADASTILESFKQLLEATRTPPNSGCQMLSRLREALLDQLQFRQRKLLHTLHARATQGEYATAAGAVAAGSAPLKAMVLGGGPIGLRCAIELAMLGHSVLALEQRTEFGRLNILHLWDWVANDLAELGIKDLDPSIFASGDYLHCGTSQLQHSLLKIALLVGVQVRLGANVRTLADLRAVEPHQARTTSRRSLEWPADVRLSLDNAPGVPPLLPFGASSDAVEGLADGVRGMHLSVDGRPLPTLQVQQRRRSEDAVFNADVLVDATGARCELFRTIGFEQVTALKSARALGVVVHFHNRKTPTENALEEKNWAQQYHKARFEQLKERGVQLQNLVYYRSTGAFSEVASHYFVMTAESGSLRAMGALRSTDVPEWQLCQSANVDRAQLEAFVRIAVSEFVPALADAELVAKQGVQIFDFSERKVSNKASVLIDATRLHGAPGAQVLVTRVGDALQEPFCCPRSLPARFAADEHLER</sequence>
<dbReference type="Pfam" id="PF25413">
    <property type="entry name" value="Rossman_Mical"/>
    <property type="match status" value="1"/>
</dbReference>
<reference evidence="4" key="1">
    <citation type="journal article" date="2015" name="PLoS Genet.">
        <title>Genome Sequence and Transcriptome Analyses of Chrysochromulina tobin: Metabolic Tools for Enhanced Algal Fitness in the Prominent Order Prymnesiales (Haptophyceae).</title>
        <authorList>
            <person name="Hovde B.T."/>
            <person name="Deodato C.R."/>
            <person name="Hunsperger H.M."/>
            <person name="Ryken S.A."/>
            <person name="Yost W."/>
            <person name="Jha R.K."/>
            <person name="Patterson J."/>
            <person name="Monnat R.J. Jr."/>
            <person name="Barlow S.B."/>
            <person name="Starkenburg S.R."/>
            <person name="Cattolico R.A."/>
        </authorList>
    </citation>
    <scope>NUCLEOTIDE SEQUENCE</scope>
    <source>
        <strain evidence="4">CCMP291</strain>
    </source>
</reference>
<comment type="caution">
    <text evidence="3">The sequence shown here is derived from an EMBL/GenBank/DDBJ whole genome shotgun (WGS) entry which is preliminary data.</text>
</comment>
<gene>
    <name evidence="3" type="ORF">Ctob_002369</name>
</gene>
<evidence type="ECO:0000256" key="1">
    <source>
        <dbReference type="SAM" id="MobiDB-lite"/>
    </source>
</evidence>
<dbReference type="Proteomes" id="UP000037460">
    <property type="component" value="Unassembled WGS sequence"/>
</dbReference>
<organism evidence="3 4">
    <name type="scientific">Chrysochromulina tobinii</name>
    <dbReference type="NCBI Taxonomy" id="1460289"/>
    <lineage>
        <taxon>Eukaryota</taxon>
        <taxon>Haptista</taxon>
        <taxon>Haptophyta</taxon>
        <taxon>Prymnesiophyceae</taxon>
        <taxon>Prymnesiales</taxon>
        <taxon>Chrysochromulinaceae</taxon>
        <taxon>Chrysochromulina</taxon>
    </lineage>
</organism>
<feature type="compositionally biased region" description="Basic residues" evidence="1">
    <location>
        <begin position="170"/>
        <end position="185"/>
    </location>
</feature>
<feature type="compositionally biased region" description="Low complexity" evidence="1">
    <location>
        <begin position="113"/>
        <end position="139"/>
    </location>
</feature>
<accession>A0A0M0JAA0</accession>
<dbReference type="InterPro" id="IPR057494">
    <property type="entry name" value="Rossman_Mical"/>
</dbReference>
<proteinExistence type="predicted"/>
<dbReference type="OrthoDB" id="20799at2759"/>
<feature type="compositionally biased region" description="Pro residues" evidence="1">
    <location>
        <begin position="293"/>
        <end position="304"/>
    </location>
</feature>